<keyword evidence="2" id="KW-0012">Acyltransferase</keyword>
<dbReference type="PANTHER" id="PTHR43328">
    <property type="entry name" value="ACETYLTRANSFERASE-RELATED"/>
    <property type="match status" value="1"/>
</dbReference>
<gene>
    <name evidence="2" type="ORF">BD410DRAFT_784000</name>
</gene>
<keyword evidence="2" id="KW-0808">Transferase</keyword>
<dbReference type="EMBL" id="ML170162">
    <property type="protein sequence ID" value="TDL25993.1"/>
    <property type="molecule type" value="Genomic_DNA"/>
</dbReference>
<keyword evidence="3" id="KW-1185">Reference proteome</keyword>
<feature type="domain" description="N-acetyltransferase" evidence="1">
    <location>
        <begin position="31"/>
        <end position="218"/>
    </location>
</feature>
<dbReference type="VEuPathDB" id="FungiDB:BD410DRAFT_784000"/>
<dbReference type="OrthoDB" id="630895at2759"/>
<evidence type="ECO:0000313" key="2">
    <source>
        <dbReference type="EMBL" id="TDL25993.1"/>
    </source>
</evidence>
<name>A0A4Y7QE87_9AGAM</name>
<sequence>MTARSAQLHPLDVNPSSGEVFLRLSSPHENIIITPPRLSDVDVIPALMNDPRVHQTLEGPPYPYLPEHAELWIKAVKSGCDAVLAQLEHAAETGQMGPIIVDGCPVRILREVREDGTDIFLGDIAIDRNGKFDTSGDTEAEKELELANMARPVGDDEIVWSFGDYLSPSHHGKGIMTAAIKAILYQWAVPRMNAKKAIGTVFKGNIGSIRVFEKNGFVMRGTVKNWGNIPEGRGGGKVDLHFMEWNFESASHAT</sequence>
<protein>
    <submittedName>
        <fullName evidence="2">Acyl-CoA N-acyltransferase</fullName>
    </submittedName>
</protein>
<dbReference type="AlphaFoldDB" id="A0A4Y7QE87"/>
<dbReference type="GO" id="GO:0016747">
    <property type="term" value="F:acyltransferase activity, transferring groups other than amino-acyl groups"/>
    <property type="evidence" value="ECO:0007669"/>
    <property type="project" value="InterPro"/>
</dbReference>
<dbReference type="InterPro" id="IPR016181">
    <property type="entry name" value="Acyl_CoA_acyltransferase"/>
</dbReference>
<dbReference type="SUPFAM" id="SSF55729">
    <property type="entry name" value="Acyl-CoA N-acyltransferases (Nat)"/>
    <property type="match status" value="1"/>
</dbReference>
<evidence type="ECO:0000313" key="3">
    <source>
        <dbReference type="Proteomes" id="UP000294933"/>
    </source>
</evidence>
<proteinExistence type="predicted"/>
<dbReference type="InterPro" id="IPR000182">
    <property type="entry name" value="GNAT_dom"/>
</dbReference>
<accession>A0A4Y7QE87</accession>
<evidence type="ECO:0000259" key="1">
    <source>
        <dbReference type="Pfam" id="PF13302"/>
    </source>
</evidence>
<dbReference type="Pfam" id="PF13302">
    <property type="entry name" value="Acetyltransf_3"/>
    <property type="match status" value="1"/>
</dbReference>
<dbReference type="Gene3D" id="3.40.630.30">
    <property type="match status" value="1"/>
</dbReference>
<dbReference type="PANTHER" id="PTHR43328:SF1">
    <property type="entry name" value="N-ACETYLTRANSFERASE DOMAIN-CONTAINING PROTEIN"/>
    <property type="match status" value="1"/>
</dbReference>
<dbReference type="STRING" id="50990.A0A4Y7QE87"/>
<reference evidence="2 3" key="1">
    <citation type="submission" date="2018-06" db="EMBL/GenBank/DDBJ databases">
        <title>A transcriptomic atlas of mushroom development highlights an independent origin of complex multicellularity.</title>
        <authorList>
            <consortium name="DOE Joint Genome Institute"/>
            <person name="Krizsan K."/>
            <person name="Almasi E."/>
            <person name="Merenyi Z."/>
            <person name="Sahu N."/>
            <person name="Viragh M."/>
            <person name="Koszo T."/>
            <person name="Mondo S."/>
            <person name="Kiss B."/>
            <person name="Balint B."/>
            <person name="Kues U."/>
            <person name="Barry K."/>
            <person name="Hegedus J.C."/>
            <person name="Henrissat B."/>
            <person name="Johnson J."/>
            <person name="Lipzen A."/>
            <person name="Ohm R."/>
            <person name="Nagy I."/>
            <person name="Pangilinan J."/>
            <person name="Yan J."/>
            <person name="Xiong Y."/>
            <person name="Grigoriev I.V."/>
            <person name="Hibbett D.S."/>
            <person name="Nagy L.G."/>
        </authorList>
    </citation>
    <scope>NUCLEOTIDE SEQUENCE [LARGE SCALE GENOMIC DNA]</scope>
    <source>
        <strain evidence="2 3">SZMC22713</strain>
    </source>
</reference>
<dbReference type="Proteomes" id="UP000294933">
    <property type="component" value="Unassembled WGS sequence"/>
</dbReference>
<organism evidence="2 3">
    <name type="scientific">Rickenella mellea</name>
    <dbReference type="NCBI Taxonomy" id="50990"/>
    <lineage>
        <taxon>Eukaryota</taxon>
        <taxon>Fungi</taxon>
        <taxon>Dikarya</taxon>
        <taxon>Basidiomycota</taxon>
        <taxon>Agaricomycotina</taxon>
        <taxon>Agaricomycetes</taxon>
        <taxon>Hymenochaetales</taxon>
        <taxon>Rickenellaceae</taxon>
        <taxon>Rickenella</taxon>
    </lineage>
</organism>